<evidence type="ECO:0000313" key="2">
    <source>
        <dbReference type="Proteomes" id="UP001066276"/>
    </source>
</evidence>
<evidence type="ECO:0000313" key="1">
    <source>
        <dbReference type="EMBL" id="KAJ1164472.1"/>
    </source>
</evidence>
<proteinExistence type="predicted"/>
<reference evidence="1" key="1">
    <citation type="journal article" date="2022" name="bioRxiv">
        <title>Sequencing and chromosome-scale assembly of the giantPleurodeles waltlgenome.</title>
        <authorList>
            <person name="Brown T."/>
            <person name="Elewa A."/>
            <person name="Iarovenko S."/>
            <person name="Subramanian E."/>
            <person name="Araus A.J."/>
            <person name="Petzold A."/>
            <person name="Susuki M."/>
            <person name="Suzuki K.-i.T."/>
            <person name="Hayashi T."/>
            <person name="Toyoda A."/>
            <person name="Oliveira C."/>
            <person name="Osipova E."/>
            <person name="Leigh N.D."/>
            <person name="Simon A."/>
            <person name="Yun M.H."/>
        </authorList>
    </citation>
    <scope>NUCLEOTIDE SEQUENCE</scope>
    <source>
        <strain evidence="1">20211129_DDA</strain>
        <tissue evidence="1">Liver</tissue>
    </source>
</reference>
<comment type="caution">
    <text evidence="1">The sequence shown here is derived from an EMBL/GenBank/DDBJ whole genome shotgun (WGS) entry which is preliminary data.</text>
</comment>
<organism evidence="1 2">
    <name type="scientific">Pleurodeles waltl</name>
    <name type="common">Iberian ribbed newt</name>
    <dbReference type="NCBI Taxonomy" id="8319"/>
    <lineage>
        <taxon>Eukaryota</taxon>
        <taxon>Metazoa</taxon>
        <taxon>Chordata</taxon>
        <taxon>Craniata</taxon>
        <taxon>Vertebrata</taxon>
        <taxon>Euteleostomi</taxon>
        <taxon>Amphibia</taxon>
        <taxon>Batrachia</taxon>
        <taxon>Caudata</taxon>
        <taxon>Salamandroidea</taxon>
        <taxon>Salamandridae</taxon>
        <taxon>Pleurodelinae</taxon>
        <taxon>Pleurodeles</taxon>
    </lineage>
</organism>
<keyword evidence="2" id="KW-1185">Reference proteome</keyword>
<dbReference type="Proteomes" id="UP001066276">
    <property type="component" value="Chromosome 4_2"/>
</dbReference>
<dbReference type="AlphaFoldDB" id="A0AAV7SK53"/>
<dbReference type="EMBL" id="JANPWB010000008">
    <property type="protein sequence ID" value="KAJ1164472.1"/>
    <property type="molecule type" value="Genomic_DNA"/>
</dbReference>
<sequence>MGKIRHKVQGTFQAELKLTRQLTSGESEDGAAPSTMQDILNKILGAIEDTKLTLSQEIGKVSPELSCLRTDHHKPADRVTNTETSLEELQPAHGALRAQVTCLPERVQVLERQAEDAEGCRRCNNIRIVGMPEGVEGTDAVAYLETWLRTIMNNPLHPFHP</sequence>
<protein>
    <submittedName>
        <fullName evidence="1">Uncharacterized protein</fullName>
    </submittedName>
</protein>
<gene>
    <name evidence="1" type="ORF">NDU88_004909</name>
</gene>
<dbReference type="Gene3D" id="3.30.70.1820">
    <property type="entry name" value="L1 transposable element, RRM domain"/>
    <property type="match status" value="1"/>
</dbReference>
<name>A0AAV7SK53_PLEWA</name>
<accession>A0AAV7SK53</accession>